<evidence type="ECO:0000313" key="1">
    <source>
        <dbReference type="EMBL" id="MBK1881561.1"/>
    </source>
</evidence>
<dbReference type="EMBL" id="JAENIJ010000004">
    <property type="protein sequence ID" value="MBK1881561.1"/>
    <property type="molecule type" value="Genomic_DNA"/>
</dbReference>
<organism evidence="1 2">
    <name type="scientific">Luteolibacter pohnpeiensis</name>
    <dbReference type="NCBI Taxonomy" id="454153"/>
    <lineage>
        <taxon>Bacteria</taxon>
        <taxon>Pseudomonadati</taxon>
        <taxon>Verrucomicrobiota</taxon>
        <taxon>Verrucomicrobiia</taxon>
        <taxon>Verrucomicrobiales</taxon>
        <taxon>Verrucomicrobiaceae</taxon>
        <taxon>Luteolibacter</taxon>
    </lineage>
</organism>
<gene>
    <name evidence="1" type="ORF">JIN85_03985</name>
</gene>
<proteinExistence type="predicted"/>
<dbReference type="Proteomes" id="UP000603141">
    <property type="component" value="Unassembled WGS sequence"/>
</dbReference>
<reference evidence="1" key="1">
    <citation type="submission" date="2021-01" db="EMBL/GenBank/DDBJ databases">
        <title>Modified the classification status of verrucomicrobia.</title>
        <authorList>
            <person name="Feng X."/>
        </authorList>
    </citation>
    <scope>NUCLEOTIDE SEQUENCE</scope>
    <source>
        <strain evidence="1">KCTC 22041</strain>
    </source>
</reference>
<protein>
    <submittedName>
        <fullName evidence="1">Uncharacterized protein</fullName>
    </submittedName>
</protein>
<accession>A0A934S334</accession>
<keyword evidence="2" id="KW-1185">Reference proteome</keyword>
<dbReference type="RefSeq" id="WP_200267873.1">
    <property type="nucleotide sequence ID" value="NZ_JAENIJ010000004.1"/>
</dbReference>
<sequence>MKTVFLKYAIVLWVTILPAMALPVRFLAWDGNISGRDLKVLSGEEGKKIEGLNQTRKTAPYRVAVGDDHIVYLQAADRKDAEGKPVVLRIPILPNVKEPLILLLPNPNEPSGITGIPFEDSSDGFKFGSFRMLNMTKGQLGCAFGKDRKVLKPRGSEDFAPGGTTPTPIAFVGPARPKDPLFTSVWTPDPDIRNLVIIAPGTDPRLGPLAIKIVPESRVDFEMQQSLNSDKESNAN</sequence>
<name>A0A934S334_9BACT</name>
<evidence type="ECO:0000313" key="2">
    <source>
        <dbReference type="Proteomes" id="UP000603141"/>
    </source>
</evidence>
<comment type="caution">
    <text evidence="1">The sequence shown here is derived from an EMBL/GenBank/DDBJ whole genome shotgun (WGS) entry which is preliminary data.</text>
</comment>
<dbReference type="AlphaFoldDB" id="A0A934S334"/>